<feature type="compositionally biased region" description="Low complexity" evidence="1">
    <location>
        <begin position="13"/>
        <end position="27"/>
    </location>
</feature>
<dbReference type="GO" id="GO:0000175">
    <property type="term" value="F:3'-5'-RNA exonuclease activity"/>
    <property type="evidence" value="ECO:0007669"/>
    <property type="project" value="TreeGrafter"/>
</dbReference>
<gene>
    <name evidence="3" type="ORF">AKO1_005752</name>
</gene>
<dbReference type="EMBL" id="JAOPGA020000167">
    <property type="protein sequence ID" value="KAL0477344.1"/>
    <property type="molecule type" value="Genomic_DNA"/>
</dbReference>
<dbReference type="Pfam" id="PF03372">
    <property type="entry name" value="Exo_endo_phos"/>
    <property type="match status" value="1"/>
</dbReference>
<dbReference type="InterPro" id="IPR036691">
    <property type="entry name" value="Endo/exonu/phosph_ase_sf"/>
</dbReference>
<comment type="caution">
    <text evidence="3">The sequence shown here is derived from an EMBL/GenBank/DDBJ whole genome shotgun (WGS) entry which is preliminary data.</text>
</comment>
<protein>
    <recommendedName>
        <fullName evidence="2">Endonuclease/exonuclease/phosphatase domain-containing protein</fullName>
    </recommendedName>
</protein>
<evidence type="ECO:0000256" key="1">
    <source>
        <dbReference type="SAM" id="MobiDB-lite"/>
    </source>
</evidence>
<evidence type="ECO:0000259" key="2">
    <source>
        <dbReference type="Pfam" id="PF03372"/>
    </source>
</evidence>
<sequence>MSDNDSNKMGNASRSEGNSESDSSVPSPTKRRSRRLQGPTSELRFLTFNVRVDSVLDHQDRWCNRKSDVARIIHEQNADVIGIQGTLQRQVLDLFSLLDEMSPGRYLWFGLGPCYNENTGEYSGEYNPIFYDSSKVSLQDQGVFWYSLEPSEKGSKSWDAVQPTICTWCKFSCKSNEGRKEDFYVFNTHWDQGIETRRNSSYLLREYLQQFTVSYHNSTNVMTQGTCVVMGDFNCNHHANCFKVLTKGIDNIFANACDISGGDELNTDSGDSSDSDMDENIQLINCASGIMNNQTTYPGFGKVDDTEQEKCCGGPVDVQYGTFVDYILCSPDVSTKNIQVLSEVRCENGRRPSTHYPVVADLSL</sequence>
<feature type="compositionally biased region" description="Polar residues" evidence="1">
    <location>
        <begin position="1"/>
        <end position="12"/>
    </location>
</feature>
<reference evidence="3 4" key="1">
    <citation type="submission" date="2024-03" db="EMBL/GenBank/DDBJ databases">
        <title>The Acrasis kona genome and developmental transcriptomes reveal deep origins of eukaryotic multicellular pathways.</title>
        <authorList>
            <person name="Sheikh S."/>
            <person name="Fu C.-J."/>
            <person name="Brown M.W."/>
            <person name="Baldauf S.L."/>
        </authorList>
    </citation>
    <scope>NUCLEOTIDE SEQUENCE [LARGE SCALE GENOMIC DNA]</scope>
    <source>
        <strain evidence="3 4">ATCC MYA-3509</strain>
    </source>
</reference>
<name>A0AAW2YL34_9EUKA</name>
<evidence type="ECO:0000313" key="4">
    <source>
        <dbReference type="Proteomes" id="UP001431209"/>
    </source>
</evidence>
<feature type="domain" description="Endonuclease/exonuclease/phosphatase" evidence="2">
    <location>
        <begin position="46"/>
        <end position="343"/>
    </location>
</feature>
<dbReference type="InterPro" id="IPR005135">
    <property type="entry name" value="Endo/exonuclease/phosphatase"/>
</dbReference>
<keyword evidence="4" id="KW-1185">Reference proteome</keyword>
<dbReference type="SUPFAM" id="SSF56219">
    <property type="entry name" value="DNase I-like"/>
    <property type="match status" value="1"/>
</dbReference>
<proteinExistence type="predicted"/>
<dbReference type="AlphaFoldDB" id="A0AAW2YL34"/>
<dbReference type="InterPro" id="IPR050410">
    <property type="entry name" value="CCR4/nocturin_mRNA_transcr"/>
</dbReference>
<dbReference type="PANTHER" id="PTHR12121">
    <property type="entry name" value="CARBON CATABOLITE REPRESSOR PROTEIN 4"/>
    <property type="match status" value="1"/>
</dbReference>
<feature type="region of interest" description="Disordered" evidence="1">
    <location>
        <begin position="1"/>
        <end position="37"/>
    </location>
</feature>
<dbReference type="Gene3D" id="3.60.10.10">
    <property type="entry name" value="Endonuclease/exonuclease/phosphatase"/>
    <property type="match status" value="1"/>
</dbReference>
<accession>A0AAW2YL34</accession>
<dbReference type="PANTHER" id="PTHR12121:SF36">
    <property type="entry name" value="ENDONUCLEASE_EXONUCLEASE_PHOSPHATASE DOMAIN-CONTAINING PROTEIN"/>
    <property type="match status" value="1"/>
</dbReference>
<dbReference type="Proteomes" id="UP001431209">
    <property type="component" value="Unassembled WGS sequence"/>
</dbReference>
<organism evidence="3 4">
    <name type="scientific">Acrasis kona</name>
    <dbReference type="NCBI Taxonomy" id="1008807"/>
    <lineage>
        <taxon>Eukaryota</taxon>
        <taxon>Discoba</taxon>
        <taxon>Heterolobosea</taxon>
        <taxon>Tetramitia</taxon>
        <taxon>Eutetramitia</taxon>
        <taxon>Acrasidae</taxon>
        <taxon>Acrasis</taxon>
    </lineage>
</organism>
<evidence type="ECO:0000313" key="3">
    <source>
        <dbReference type="EMBL" id="KAL0477344.1"/>
    </source>
</evidence>